<evidence type="ECO:0000313" key="5">
    <source>
        <dbReference type="Proteomes" id="UP000676336"/>
    </source>
</evidence>
<sequence length="24" mass="2623">MFGSGFPCSMPMCPPPMMCPYDVP</sequence>
<protein>
    <submittedName>
        <fullName evidence="3">Uncharacterized protein</fullName>
    </submittedName>
</protein>
<feature type="non-terminal residue" evidence="3">
    <location>
        <position position="24"/>
    </location>
</feature>
<evidence type="ECO:0000313" key="4">
    <source>
        <dbReference type="EMBL" id="CAF4904093.1"/>
    </source>
</evidence>
<evidence type="ECO:0000313" key="1">
    <source>
        <dbReference type="EMBL" id="CAF4531315.1"/>
    </source>
</evidence>
<gene>
    <name evidence="1" type="ORF">BYL167_LOCUS37318</name>
    <name evidence="2" type="ORF">GIL414_LOCUS45520</name>
    <name evidence="3" type="ORF">SMN809_LOCUS48771</name>
    <name evidence="4" type="ORF">SMN809_LOCUS51893</name>
</gene>
<organism evidence="3 5">
    <name type="scientific">Rotaria magnacalcarata</name>
    <dbReference type="NCBI Taxonomy" id="392030"/>
    <lineage>
        <taxon>Eukaryota</taxon>
        <taxon>Metazoa</taxon>
        <taxon>Spiralia</taxon>
        <taxon>Gnathifera</taxon>
        <taxon>Rotifera</taxon>
        <taxon>Eurotatoria</taxon>
        <taxon>Bdelloidea</taxon>
        <taxon>Philodinida</taxon>
        <taxon>Philodinidae</taxon>
        <taxon>Rotaria</taxon>
    </lineage>
</organism>
<dbReference type="Proteomes" id="UP000681967">
    <property type="component" value="Unassembled WGS sequence"/>
</dbReference>
<evidence type="ECO:0000313" key="2">
    <source>
        <dbReference type="EMBL" id="CAF4760254.1"/>
    </source>
</evidence>
<dbReference type="Proteomes" id="UP000676336">
    <property type="component" value="Unassembled WGS sequence"/>
</dbReference>
<comment type="caution">
    <text evidence="3">The sequence shown here is derived from an EMBL/GenBank/DDBJ whole genome shotgun (WGS) entry which is preliminary data.</text>
</comment>
<dbReference type="EMBL" id="CAJOBI010157415">
    <property type="protein sequence ID" value="CAF4837411.1"/>
    <property type="molecule type" value="Genomic_DNA"/>
</dbReference>
<dbReference type="Proteomes" id="UP000681720">
    <property type="component" value="Unassembled WGS sequence"/>
</dbReference>
<dbReference type="EMBL" id="CAJOBJ010140419">
    <property type="protein sequence ID" value="CAF4760254.1"/>
    <property type="molecule type" value="Genomic_DNA"/>
</dbReference>
<dbReference type="AlphaFoldDB" id="A0A8S3BNS2"/>
<dbReference type="EMBL" id="CAJOBH010084142">
    <property type="protein sequence ID" value="CAF4531315.1"/>
    <property type="molecule type" value="Genomic_DNA"/>
</dbReference>
<evidence type="ECO:0000313" key="3">
    <source>
        <dbReference type="EMBL" id="CAF4837411.1"/>
    </source>
</evidence>
<name>A0A8S3BNS2_9BILA</name>
<proteinExistence type="predicted"/>
<accession>A0A8S3BNS2</accession>
<dbReference type="EMBL" id="CAJOBI010175031">
    <property type="protein sequence ID" value="CAF4904093.1"/>
    <property type="molecule type" value="Genomic_DNA"/>
</dbReference>
<reference evidence="3" key="1">
    <citation type="submission" date="2021-02" db="EMBL/GenBank/DDBJ databases">
        <authorList>
            <person name="Nowell W R."/>
        </authorList>
    </citation>
    <scope>NUCLEOTIDE SEQUENCE</scope>
</reference>